<name>D8MB40_BLAHO</name>
<reference evidence="1" key="1">
    <citation type="submission" date="2010-02" db="EMBL/GenBank/DDBJ databases">
        <title>Sequencing and annotation of the Blastocystis hominis genome.</title>
        <authorList>
            <person name="Wincker P."/>
        </authorList>
    </citation>
    <scope>NUCLEOTIDE SEQUENCE</scope>
    <source>
        <strain evidence="1">Singapore isolate B</strain>
    </source>
</reference>
<evidence type="ECO:0008006" key="3">
    <source>
        <dbReference type="Google" id="ProtNLM"/>
    </source>
</evidence>
<dbReference type="OrthoDB" id="5570127at2759"/>
<organism evidence="1">
    <name type="scientific">Blastocystis hominis</name>
    <dbReference type="NCBI Taxonomy" id="12968"/>
    <lineage>
        <taxon>Eukaryota</taxon>
        <taxon>Sar</taxon>
        <taxon>Stramenopiles</taxon>
        <taxon>Bigyra</taxon>
        <taxon>Opalozoa</taxon>
        <taxon>Opalinata</taxon>
        <taxon>Blastocystidae</taxon>
        <taxon>Blastocystis</taxon>
    </lineage>
</organism>
<gene>
    <name evidence="1" type="ORF">GSBLH_T00006904001</name>
</gene>
<dbReference type="InterPro" id="IPR046805">
    <property type="entry name" value="Tra1_ring"/>
</dbReference>
<dbReference type="EMBL" id="FN668690">
    <property type="protein sequence ID" value="CBK25279.2"/>
    <property type="molecule type" value="Genomic_DNA"/>
</dbReference>
<dbReference type="GeneID" id="24923028"/>
<protein>
    <recommendedName>
        <fullName evidence="3">FAT domain-containing protein</fullName>
    </recommendedName>
</protein>
<dbReference type="RefSeq" id="XP_012899327.1">
    <property type="nucleotide sequence ID" value="XM_013043873.1"/>
</dbReference>
<evidence type="ECO:0000313" key="1">
    <source>
        <dbReference type="EMBL" id="CBK25279.2"/>
    </source>
</evidence>
<dbReference type="InParanoid" id="D8MB40"/>
<keyword evidence="2" id="KW-1185">Reference proteome</keyword>
<sequence>MDLLCSHIGDLHDHLSSFVNQLLYLCNIAKSRERYITKLLQYMESWMASEKELISLEYLQKLIGVVSCVTNLAENVEYMGLIQCYWKFVYAACKRYPEWKLLLKQPAPNLSGVRLWMARAMLDAVIRGATISNSEIRSRFRPLVYSILPDGLFQRLVLLFSYPGPEKWQSRIQINASLQWLPWLVDVLLTSLMEAGTVQLGASMRRLPALPIEFISVDGESASSRSSNSLLSQLLPLLRRSVSLPTPDLTNNLIELAYGDSRIAYKLWVDLFPLAWRSFSTSQQIELTHCMVKFMSSDSHQKTIVPAWEELDHDFKQWGSTCTLPYCQQAKSRYGDITTTHGSQALLEGIMRCEPLPRLPPIVLLHLTRFCGCGPQASVLLERLRSDCTSEKEKRSFTACLESVYKELNELDAFAAMIKSMKLPEFHNGIVLERFGRYNTAQLAYLKGLRNQKLIENADALRTLEERWKECAYNLRLYQLLFTYGKLNNDHIVLSYCFTRVNNWDEYKRMVTFMVPKLSSNNLEVQLMINRYYQITQLGSGTNVRPPTILTDMVLRSYKVLPHQPVNQHDLLFHANCLQFDLGMTYHFVKQGPVKGFTDNLRMPLKNLTINTLNPWDPLRMCEEVMNWRSSFITQFDQRIPPDMPHCPIPLSSWSLLLSRAARAQNLPEIAYQYIMSQPPDSSSRYDSFETWAEKVWVSLDLNTLDGQIFKDPEVSQPENLKDSQLETLNYLKGLYFQKNRNISEAINCFNRASKGLKVWESFSSIFYQRWKEHGESNDANQCIKSCIHQLCQSSDVTKPMMRLLHIVLFSFENQTISTSALNNLPQVPTLHWIHYLPVLLSRPTETQMYLFNHVLRSIILEFPQIIFYPLYTLCQSLGMPTDNPYYRPTTPLHGAVVEPAVVRAKRPSRSTFPMSILLTCRPSTSSGSSFSLTTPTSPNCFSSSTRSTRFPAIPTASSSPPSIASSARPIPSDAIKQRLDSVILATFSSKWAVPSTFAFIEQYEKAFLSDFASSIVTSDGLVPNASFPSSLQALIQRLLLWKDFLRSEIKRDRPNPNAFFGCKFLPNILEVPGKFLSYTNFYRSLPTVQSIAPVQPRLYLDRHGSRYFSLTDERSHEARFYLEQVNGIELILEERVLAQQIYFEKICFASPPIQSRHLHAPLPCYVNIGPTLRLVRSDASMVSFEGVYQSVLQDTFDKEQLTFALRLFFANHSDLPPSDAMKPLIASVPREKLLSSVVSSDTLTSFVYSLRRLGSWIDSIDSRASAISTCSEANSRGTTATPSSFNTSSRSSRFLSVTRRSPMNRPAHLLLNLRTGEVTALNVHPNYLSHEQGYIVQEPSSVPFRLTRNVCAFMTEFYEEGSFQLATSAYALVGAKEGDEAQTFKRNEEMLQVYAKIFERDNMRLLLKPTVMGETRDFASNNVDSFVKRGLRLAPNVDLTPLQERKEDVDRGIVEAVQQSKEMQNLLSMSPSFCAWF</sequence>
<evidence type="ECO:0000313" key="2">
    <source>
        <dbReference type="Proteomes" id="UP000008312"/>
    </source>
</evidence>
<dbReference type="Pfam" id="PF20206">
    <property type="entry name" value="Tra1_ring"/>
    <property type="match status" value="1"/>
</dbReference>
<dbReference type="Proteomes" id="UP000008312">
    <property type="component" value="Unassembled WGS sequence"/>
</dbReference>
<accession>D8MB40</accession>
<proteinExistence type="predicted"/>